<name>A0A1E4RK99_9ASCO</name>
<feature type="domain" description="DUF3020" evidence="2">
    <location>
        <begin position="1142"/>
        <end position="1190"/>
    </location>
</feature>
<feature type="compositionally biased region" description="Polar residues" evidence="1">
    <location>
        <begin position="267"/>
        <end position="278"/>
    </location>
</feature>
<dbReference type="GeneID" id="30994641"/>
<protein>
    <recommendedName>
        <fullName evidence="2">DUF3020 domain-containing protein</fullName>
    </recommendedName>
</protein>
<organism evidence="3 4">
    <name type="scientific">Hyphopichia burtonii NRRL Y-1933</name>
    <dbReference type="NCBI Taxonomy" id="984485"/>
    <lineage>
        <taxon>Eukaryota</taxon>
        <taxon>Fungi</taxon>
        <taxon>Dikarya</taxon>
        <taxon>Ascomycota</taxon>
        <taxon>Saccharomycotina</taxon>
        <taxon>Pichiomycetes</taxon>
        <taxon>Debaryomycetaceae</taxon>
        <taxon>Hyphopichia</taxon>
    </lineage>
</organism>
<feature type="region of interest" description="Disordered" evidence="1">
    <location>
        <begin position="1359"/>
        <end position="1397"/>
    </location>
</feature>
<evidence type="ECO:0000256" key="1">
    <source>
        <dbReference type="SAM" id="MobiDB-lite"/>
    </source>
</evidence>
<sequence>MSGDTGHSEDDNIDLNKAIEDSLASLSYLPDENPNNTNSEQQDDQIHQFQEGGDHAHHTNIDYQDAHQQYNQENHESNQEQDNYLLQFESHNHQDESHNHDLNENEDMDLQNAIGDVFKLFDFTSNENENSNTEVDSRKNMRRHSELSEKAGEEKRDTERQIDRLAEEKPEQEVSKQQDQHEFPQDSNVPHKINHSELSSHHSPHQTPHLVANVEDNLPQKNDLQSSTQDTNDANKSNSEMEDFDLEAAIGDALDTAFENNNHHESAGNQPDVTNQDSHSAHSKIPPTSNDSISSNNPYNAHDTVDKRPKSLEIGPNQENENKSKNDTPNNVNQSVSHNQSNDDDLDLDTAIGDAFKLLSGQESHSKSKDSSQVETHQRNVQNNHPEGVNLKNADNGSTPTNIPKNTFTESNESNESNNNPDDDLEAAIGDAFKSLVDDHGLSKPPQSHTPNEGPVNIEKFEQSSINHSEPTEQTSDSLAQRDQTNNTNDDELSATISASLNQFLDSESQNHQDIDNAGNNVQGAFDEHGEMDIFMESAISEAFNSALGNKASQSSHQQKQRSASVSQNSALVNELRRKSIAELPKDSQVDLAAVVQNVMGQMVNTDQESDSASSNLPVSQDLLKELALEVTSHLQLSEDNIKKPNTVADMPQIDENIFQHFQNEAHRDEEEKNYKNQVADSNLKAALASAVRNAIESNPPLDITRSFPKNHSKVAEESHDADLENLQMNLILQNAFNMAMENPHDLLTNLEMEDEYSSQPSQKKTFDSDSVINKAYQGSSSKNLPDYSKPSDRASGSVTKARRKPPAPRAPKSLPITKSQIQAATGTPAIDRLSRQAAMNATSPNLITDDATKKTDPTGLQESTNNTGSTLKPPMSTGNVPHTVGEKAPSVYVSQNTTKESQSTQDSSSQDSISSVAQSIVNSIKSSGLSDPSRKPLTIAETLALHRSSMSNISRDYSSIASLDSKRLLTSPAINPQLSQMLSSLSSHINSTGGSDNNLLQVIRQMTNSLTSLSLRLQPFSSAKNIPSVYDIASSYNDKNEKEGMIHSLTMAKKYLESSSKEAGNNGAVSLVEKALDLFSAGASQVTTGILKIKNESISSLSDSIISSIYDYSYLKNKGSLIVDKPSVDSPEYKNRVRIENRERKKRWREENAERNKDNDLRSRVLKRASSTFGEKDSPEKRTWVEEEFNRRREKRIAKQKKDDARSAKDDEKKVNITEQDPKLVKSITDIFNIISVTGLKEEPKSSLVAASAATAAAALSHFSRTNSDLREIATSVSSIMSSLFDGALESGQIERFKSLSKAAYILKGGLTDSNLTKNQTNAQEKASKSSILNRGLMKDYRLTSSQPESILDMRNLNLNGQKRKSVDESINDNKKQKSMSPPKDPRTTPHVSSDISSISKIASDIDHIRSSLTSSSSSHLWSSTHALKMPTYKKPESTQQNIADSSVKQEFVEDEKGPTLLLSKATPFISNKANFASMKDEADSSNEGSTNAKGLKRPGSFQRPAYSKPKNRSMGFPTLYSASFSLN</sequence>
<feature type="compositionally biased region" description="Basic and acidic residues" evidence="1">
    <location>
        <begin position="364"/>
        <end position="378"/>
    </location>
</feature>
<gene>
    <name evidence="3" type="ORF">HYPBUDRAFT_147981</name>
</gene>
<feature type="region of interest" description="Disordered" evidence="1">
    <location>
        <begin position="360"/>
        <end position="426"/>
    </location>
</feature>
<feature type="region of interest" description="Disordered" evidence="1">
    <location>
        <begin position="260"/>
        <end position="348"/>
    </location>
</feature>
<proteinExistence type="predicted"/>
<feature type="compositionally biased region" description="Polar residues" evidence="1">
    <location>
        <begin position="859"/>
        <end position="881"/>
    </location>
</feature>
<keyword evidence="4" id="KW-1185">Reference proteome</keyword>
<feature type="region of interest" description="Disordered" evidence="1">
    <location>
        <begin position="777"/>
        <end position="824"/>
    </location>
</feature>
<feature type="compositionally biased region" description="Basic and acidic residues" evidence="1">
    <location>
        <begin position="1366"/>
        <end position="1377"/>
    </location>
</feature>
<feature type="compositionally biased region" description="Polar residues" evidence="1">
    <location>
        <begin position="393"/>
        <end position="409"/>
    </location>
</feature>
<feature type="region of interest" description="Disordered" evidence="1">
    <location>
        <begin position="466"/>
        <end position="491"/>
    </location>
</feature>
<evidence type="ECO:0000313" key="3">
    <source>
        <dbReference type="EMBL" id="ODV67666.1"/>
    </source>
</evidence>
<dbReference type="Pfam" id="PF11223">
    <property type="entry name" value="DUF3020"/>
    <property type="match status" value="1"/>
</dbReference>
<feature type="region of interest" description="Disordered" evidence="1">
    <location>
        <begin position="127"/>
        <end position="207"/>
    </location>
</feature>
<feature type="compositionally biased region" description="Polar residues" evidence="1">
    <location>
        <begin position="466"/>
        <end position="488"/>
    </location>
</feature>
<dbReference type="Proteomes" id="UP000095085">
    <property type="component" value="Unassembled WGS sequence"/>
</dbReference>
<feature type="region of interest" description="Disordered" evidence="1">
    <location>
        <begin position="1479"/>
        <end position="1519"/>
    </location>
</feature>
<dbReference type="InterPro" id="IPR021386">
    <property type="entry name" value="SPP41_DUF3020"/>
</dbReference>
<feature type="compositionally biased region" description="Low complexity" evidence="1">
    <location>
        <begin position="330"/>
        <end position="340"/>
    </location>
</feature>
<dbReference type="RefSeq" id="XP_020076733.1">
    <property type="nucleotide sequence ID" value="XM_020220091.1"/>
</dbReference>
<feature type="region of interest" description="Disordered" evidence="1">
    <location>
        <begin position="842"/>
        <end position="915"/>
    </location>
</feature>
<feature type="region of interest" description="Disordered" evidence="1">
    <location>
        <begin position="437"/>
        <end position="456"/>
    </location>
</feature>
<reference evidence="4" key="1">
    <citation type="submission" date="2016-05" db="EMBL/GenBank/DDBJ databases">
        <title>Comparative genomics of biotechnologically important yeasts.</title>
        <authorList>
            <consortium name="DOE Joint Genome Institute"/>
            <person name="Riley R."/>
            <person name="Haridas S."/>
            <person name="Wolfe K.H."/>
            <person name="Lopes M.R."/>
            <person name="Hittinger C.T."/>
            <person name="Goker M."/>
            <person name="Salamov A."/>
            <person name="Wisecaver J."/>
            <person name="Long T.M."/>
            <person name="Aerts A.L."/>
            <person name="Barry K."/>
            <person name="Choi C."/>
            <person name="Clum A."/>
            <person name="Coughlan A.Y."/>
            <person name="Deshpande S."/>
            <person name="Douglass A.P."/>
            <person name="Hanson S.J."/>
            <person name="Klenk H.-P."/>
            <person name="Labutti K."/>
            <person name="Lapidus A."/>
            <person name="Lindquist E."/>
            <person name="Lipzen A."/>
            <person name="Meier-Kolthoff J.P."/>
            <person name="Ohm R.A."/>
            <person name="Otillar R.P."/>
            <person name="Pangilinan J."/>
            <person name="Peng Y."/>
            <person name="Rokas A."/>
            <person name="Rosa C.A."/>
            <person name="Scheuner C."/>
            <person name="Sibirny A.A."/>
            <person name="Slot J.C."/>
            <person name="Stielow J.B."/>
            <person name="Sun H."/>
            <person name="Kurtzman C.P."/>
            <person name="Blackwell M."/>
            <person name="Grigoriev I.V."/>
            <person name="Jeffries T.W."/>
        </authorList>
    </citation>
    <scope>NUCLEOTIDE SEQUENCE [LARGE SCALE GENOMIC DNA]</scope>
    <source>
        <strain evidence="4">NRRL Y-1933</strain>
    </source>
</reference>
<dbReference type="EMBL" id="KV454540">
    <property type="protein sequence ID" value="ODV67666.1"/>
    <property type="molecule type" value="Genomic_DNA"/>
</dbReference>
<evidence type="ECO:0000259" key="2">
    <source>
        <dbReference type="Pfam" id="PF11223"/>
    </source>
</evidence>
<evidence type="ECO:0000313" key="4">
    <source>
        <dbReference type="Proteomes" id="UP000095085"/>
    </source>
</evidence>
<feature type="compositionally biased region" description="Low complexity" evidence="1">
    <location>
        <begin position="902"/>
        <end position="915"/>
    </location>
</feature>
<feature type="compositionally biased region" description="Low complexity" evidence="1">
    <location>
        <begin position="410"/>
        <end position="420"/>
    </location>
</feature>
<feature type="region of interest" description="Disordered" evidence="1">
    <location>
        <begin position="1196"/>
        <end position="1216"/>
    </location>
</feature>
<dbReference type="OrthoDB" id="5595797at2759"/>
<dbReference type="STRING" id="984485.A0A1E4RK99"/>
<accession>A0A1E4RK99</accession>
<feature type="compositionally biased region" description="Basic and acidic residues" evidence="1">
    <location>
        <begin position="1201"/>
        <end position="1216"/>
    </location>
</feature>
<feature type="region of interest" description="Disordered" evidence="1">
    <location>
        <begin position="550"/>
        <end position="571"/>
    </location>
</feature>
<feature type="region of interest" description="Disordered" evidence="1">
    <location>
        <begin position="24"/>
        <end position="79"/>
    </location>
</feature>
<feature type="compositionally biased region" description="Polar residues" evidence="1">
    <location>
        <begin position="286"/>
        <end position="299"/>
    </location>
</feature>
<feature type="compositionally biased region" description="Basic and acidic residues" evidence="1">
    <location>
        <begin position="135"/>
        <end position="184"/>
    </location>
</feature>